<comment type="caution">
    <text evidence="2">The sequence shown here is derived from an EMBL/GenBank/DDBJ whole genome shotgun (WGS) entry which is preliminary data.</text>
</comment>
<organism evidence="2 3">
    <name type="scientific">Araneus ventricosus</name>
    <name type="common">Orbweaver spider</name>
    <name type="synonym">Epeira ventricosa</name>
    <dbReference type="NCBI Taxonomy" id="182803"/>
    <lineage>
        <taxon>Eukaryota</taxon>
        <taxon>Metazoa</taxon>
        <taxon>Ecdysozoa</taxon>
        <taxon>Arthropoda</taxon>
        <taxon>Chelicerata</taxon>
        <taxon>Arachnida</taxon>
        <taxon>Araneae</taxon>
        <taxon>Araneomorphae</taxon>
        <taxon>Entelegynae</taxon>
        <taxon>Araneoidea</taxon>
        <taxon>Araneidae</taxon>
        <taxon>Araneus</taxon>
    </lineage>
</organism>
<dbReference type="AlphaFoldDB" id="A0A4Y2VMK6"/>
<dbReference type="Proteomes" id="UP000499080">
    <property type="component" value="Unassembled WGS sequence"/>
</dbReference>
<evidence type="ECO:0000313" key="2">
    <source>
        <dbReference type="EMBL" id="GBO25416.1"/>
    </source>
</evidence>
<feature type="chain" id="PRO_5021210187" evidence="1">
    <location>
        <begin position="27"/>
        <end position="106"/>
    </location>
</feature>
<accession>A0A4Y2VMK6</accession>
<sequence>MWRFINPNFQTITVLCLLKLVKYSLCSDQPYLSIGLSWGHNGLRKLDSLKIPTLIPDQSFFIRWAYWAVAQGAVRKQIVKDTVLTSHPIRWAQLGCLGRQWSSKTR</sequence>
<proteinExistence type="predicted"/>
<evidence type="ECO:0000256" key="1">
    <source>
        <dbReference type="SAM" id="SignalP"/>
    </source>
</evidence>
<protein>
    <submittedName>
        <fullName evidence="2">Uncharacterized protein</fullName>
    </submittedName>
</protein>
<keyword evidence="3" id="KW-1185">Reference proteome</keyword>
<reference evidence="2 3" key="1">
    <citation type="journal article" date="2019" name="Sci. Rep.">
        <title>Orb-weaving spider Araneus ventricosus genome elucidates the spidroin gene catalogue.</title>
        <authorList>
            <person name="Kono N."/>
            <person name="Nakamura H."/>
            <person name="Ohtoshi R."/>
            <person name="Moran D.A.P."/>
            <person name="Shinohara A."/>
            <person name="Yoshida Y."/>
            <person name="Fujiwara M."/>
            <person name="Mori M."/>
            <person name="Tomita M."/>
            <person name="Arakawa K."/>
        </authorList>
    </citation>
    <scope>NUCLEOTIDE SEQUENCE [LARGE SCALE GENOMIC DNA]</scope>
</reference>
<dbReference type="EMBL" id="BGPR01048421">
    <property type="protein sequence ID" value="GBO25416.1"/>
    <property type="molecule type" value="Genomic_DNA"/>
</dbReference>
<evidence type="ECO:0000313" key="3">
    <source>
        <dbReference type="Proteomes" id="UP000499080"/>
    </source>
</evidence>
<gene>
    <name evidence="2" type="ORF">AVEN_46912_1</name>
</gene>
<keyword evidence="1" id="KW-0732">Signal</keyword>
<name>A0A4Y2VMK6_ARAVE</name>
<feature type="signal peptide" evidence="1">
    <location>
        <begin position="1"/>
        <end position="26"/>
    </location>
</feature>